<protein>
    <submittedName>
        <fullName evidence="1">Uncharacterized protein</fullName>
    </submittedName>
</protein>
<reference evidence="1 2" key="1">
    <citation type="submission" date="2016-08" db="EMBL/GenBank/DDBJ databases">
        <title>A Parts List for Fungal Cellulosomes Revealed by Comparative Genomics.</title>
        <authorList>
            <consortium name="DOE Joint Genome Institute"/>
            <person name="Haitjema C.H."/>
            <person name="Gilmore S.P."/>
            <person name="Henske J.K."/>
            <person name="Solomon K.V."/>
            <person name="De Groot R."/>
            <person name="Kuo A."/>
            <person name="Mondo S.J."/>
            <person name="Salamov A.A."/>
            <person name="Labutti K."/>
            <person name="Zhao Z."/>
            <person name="Chiniquy J."/>
            <person name="Barry K."/>
            <person name="Brewer H.M."/>
            <person name="Purvine S.O."/>
            <person name="Wright A.T."/>
            <person name="Boxma B."/>
            <person name="Van Alen T."/>
            <person name="Hackstein J.H."/>
            <person name="Baker S.E."/>
            <person name="Grigoriev I.V."/>
            <person name="O'Malley M.A."/>
        </authorList>
    </citation>
    <scope>NUCLEOTIDE SEQUENCE [LARGE SCALE GENOMIC DNA]</scope>
    <source>
        <strain evidence="1 2">S4</strain>
    </source>
</reference>
<organism evidence="1 2">
    <name type="scientific">Anaeromyces robustus</name>
    <dbReference type="NCBI Taxonomy" id="1754192"/>
    <lineage>
        <taxon>Eukaryota</taxon>
        <taxon>Fungi</taxon>
        <taxon>Fungi incertae sedis</taxon>
        <taxon>Chytridiomycota</taxon>
        <taxon>Chytridiomycota incertae sedis</taxon>
        <taxon>Neocallimastigomycetes</taxon>
        <taxon>Neocallimastigales</taxon>
        <taxon>Neocallimastigaceae</taxon>
        <taxon>Anaeromyces</taxon>
    </lineage>
</organism>
<reference evidence="1 2" key="2">
    <citation type="submission" date="2016-08" db="EMBL/GenBank/DDBJ databases">
        <title>Pervasive Adenine N6-methylation of Active Genes in Fungi.</title>
        <authorList>
            <consortium name="DOE Joint Genome Institute"/>
            <person name="Mondo S.J."/>
            <person name="Dannebaum R.O."/>
            <person name="Kuo R.C."/>
            <person name="Labutti K."/>
            <person name="Haridas S."/>
            <person name="Kuo A."/>
            <person name="Salamov A."/>
            <person name="Ahrendt S.R."/>
            <person name="Lipzen A."/>
            <person name="Sullivan W."/>
            <person name="Andreopoulos W.B."/>
            <person name="Clum A."/>
            <person name="Lindquist E."/>
            <person name="Daum C."/>
            <person name="Ramamoorthy G.K."/>
            <person name="Gryganskyi A."/>
            <person name="Culley D."/>
            <person name="Magnuson J.K."/>
            <person name="James T.Y."/>
            <person name="O'Malley M.A."/>
            <person name="Stajich J.E."/>
            <person name="Spatafora J.W."/>
            <person name="Visel A."/>
            <person name="Grigoriev I.V."/>
        </authorList>
    </citation>
    <scope>NUCLEOTIDE SEQUENCE [LARGE SCALE GENOMIC DNA]</scope>
    <source>
        <strain evidence="1 2">S4</strain>
    </source>
</reference>
<dbReference type="EMBL" id="MCFG01000127">
    <property type="protein sequence ID" value="ORX81079.1"/>
    <property type="molecule type" value="Genomic_DNA"/>
</dbReference>
<gene>
    <name evidence="1" type="ORF">BCR32DRAFT_245147</name>
</gene>
<evidence type="ECO:0000313" key="1">
    <source>
        <dbReference type="EMBL" id="ORX81079.1"/>
    </source>
</evidence>
<comment type="caution">
    <text evidence="1">The sequence shown here is derived from an EMBL/GenBank/DDBJ whole genome shotgun (WGS) entry which is preliminary data.</text>
</comment>
<sequence>MYSYKLKGNLVKKYIENKENDKLENLIHDYESYCNNSKNFLFSESMYDTAIKTGNAKALNILLQYETNNRLFKYNKYNKVLDSEYYNQRILGCLLNNGFEVSTDFINMMITNEEEEKNEKTLKNFKMKLLL</sequence>
<accession>A0A1Y1X5J5</accession>
<keyword evidence="2" id="KW-1185">Reference proteome</keyword>
<dbReference type="Proteomes" id="UP000193944">
    <property type="component" value="Unassembled WGS sequence"/>
</dbReference>
<proteinExistence type="predicted"/>
<dbReference type="AlphaFoldDB" id="A0A1Y1X5J5"/>
<evidence type="ECO:0000313" key="2">
    <source>
        <dbReference type="Proteomes" id="UP000193944"/>
    </source>
</evidence>
<name>A0A1Y1X5J5_9FUNG</name>